<name>A0ABQ9FLM6_TEGGR</name>
<gene>
    <name evidence="2" type="ORF">KUTeg_003261</name>
</gene>
<feature type="compositionally biased region" description="Polar residues" evidence="1">
    <location>
        <begin position="76"/>
        <end position="86"/>
    </location>
</feature>
<feature type="region of interest" description="Disordered" evidence="1">
    <location>
        <begin position="24"/>
        <end position="88"/>
    </location>
</feature>
<evidence type="ECO:0000313" key="2">
    <source>
        <dbReference type="EMBL" id="KAJ8318170.1"/>
    </source>
</evidence>
<comment type="caution">
    <text evidence="2">The sequence shown here is derived from an EMBL/GenBank/DDBJ whole genome shotgun (WGS) entry which is preliminary data.</text>
</comment>
<dbReference type="Proteomes" id="UP001217089">
    <property type="component" value="Unassembled WGS sequence"/>
</dbReference>
<organism evidence="2 3">
    <name type="scientific">Tegillarca granosa</name>
    <name type="common">Malaysian cockle</name>
    <name type="synonym">Anadara granosa</name>
    <dbReference type="NCBI Taxonomy" id="220873"/>
    <lineage>
        <taxon>Eukaryota</taxon>
        <taxon>Metazoa</taxon>
        <taxon>Spiralia</taxon>
        <taxon>Lophotrochozoa</taxon>
        <taxon>Mollusca</taxon>
        <taxon>Bivalvia</taxon>
        <taxon>Autobranchia</taxon>
        <taxon>Pteriomorphia</taxon>
        <taxon>Arcoida</taxon>
        <taxon>Arcoidea</taxon>
        <taxon>Arcidae</taxon>
        <taxon>Tegillarca</taxon>
    </lineage>
</organism>
<evidence type="ECO:0000313" key="3">
    <source>
        <dbReference type="Proteomes" id="UP001217089"/>
    </source>
</evidence>
<reference evidence="2 3" key="1">
    <citation type="submission" date="2022-12" db="EMBL/GenBank/DDBJ databases">
        <title>Chromosome-level genome of Tegillarca granosa.</title>
        <authorList>
            <person name="Kim J."/>
        </authorList>
    </citation>
    <scope>NUCLEOTIDE SEQUENCE [LARGE SCALE GENOMIC DNA]</scope>
    <source>
        <strain evidence="2">Teg-2019</strain>
        <tissue evidence="2">Adductor muscle</tissue>
    </source>
</reference>
<accession>A0ABQ9FLM6</accession>
<sequence length="131" mass="14149">MSQVGLSSRPASVAGQKAGLTLPQIEHPLSRMSNPGNMDIRGVSRAGDRPGSHPTGRFNENVDTGRKVHSAMGRTSRLSGRNSQAMNPRGSFQIETIPEGCEVVHGDPNKTRMPIFVCLVCLIVRKGNCRK</sequence>
<dbReference type="EMBL" id="JARBDR010000214">
    <property type="protein sequence ID" value="KAJ8318170.1"/>
    <property type="molecule type" value="Genomic_DNA"/>
</dbReference>
<proteinExistence type="predicted"/>
<protein>
    <submittedName>
        <fullName evidence="2">Uncharacterized protein</fullName>
    </submittedName>
</protein>
<keyword evidence="3" id="KW-1185">Reference proteome</keyword>
<evidence type="ECO:0000256" key="1">
    <source>
        <dbReference type="SAM" id="MobiDB-lite"/>
    </source>
</evidence>